<evidence type="ECO:0000313" key="2">
    <source>
        <dbReference type="EMBL" id="MFD0786993.1"/>
    </source>
</evidence>
<organism evidence="2 3">
    <name type="scientific">Micromonospora azadirachtae</name>
    <dbReference type="NCBI Taxonomy" id="1970735"/>
    <lineage>
        <taxon>Bacteria</taxon>
        <taxon>Bacillati</taxon>
        <taxon>Actinomycetota</taxon>
        <taxon>Actinomycetes</taxon>
        <taxon>Micromonosporales</taxon>
        <taxon>Micromonosporaceae</taxon>
        <taxon>Micromonospora</taxon>
    </lineage>
</organism>
<dbReference type="Gene3D" id="2.130.10.10">
    <property type="entry name" value="YVTN repeat-like/Quinoprotein amine dehydrogenase"/>
    <property type="match status" value="1"/>
</dbReference>
<proteinExistence type="predicted"/>
<dbReference type="InterPro" id="IPR011047">
    <property type="entry name" value="Quinoprotein_ADH-like_sf"/>
</dbReference>
<comment type="caution">
    <text evidence="2">The sequence shown here is derived from an EMBL/GenBank/DDBJ whole genome shotgun (WGS) entry which is preliminary data.</text>
</comment>
<dbReference type="Proteomes" id="UP001597053">
    <property type="component" value="Unassembled WGS sequence"/>
</dbReference>
<dbReference type="InterPro" id="IPR015943">
    <property type="entry name" value="WD40/YVTN_repeat-like_dom_sf"/>
</dbReference>
<dbReference type="SUPFAM" id="SSF50998">
    <property type="entry name" value="Quinoprotein alcohol dehydrogenase-like"/>
    <property type="match status" value="1"/>
</dbReference>
<keyword evidence="3" id="KW-1185">Reference proteome</keyword>
<accession>A0ABW3A7P5</accession>
<name>A0ABW3A7P5_9ACTN</name>
<feature type="domain" description="Pyrrolo-quinoline quinone repeat" evidence="1">
    <location>
        <begin position="166"/>
        <end position="307"/>
    </location>
</feature>
<dbReference type="InterPro" id="IPR002372">
    <property type="entry name" value="PQQ_rpt_dom"/>
</dbReference>
<evidence type="ECO:0000313" key="3">
    <source>
        <dbReference type="Proteomes" id="UP001597053"/>
    </source>
</evidence>
<reference evidence="3" key="1">
    <citation type="journal article" date="2019" name="Int. J. Syst. Evol. Microbiol.">
        <title>The Global Catalogue of Microorganisms (GCM) 10K type strain sequencing project: providing services to taxonomists for standard genome sequencing and annotation.</title>
        <authorList>
            <consortium name="The Broad Institute Genomics Platform"/>
            <consortium name="The Broad Institute Genome Sequencing Center for Infectious Disease"/>
            <person name="Wu L."/>
            <person name="Ma J."/>
        </authorList>
    </citation>
    <scope>NUCLEOTIDE SEQUENCE [LARGE SCALE GENOMIC DNA]</scope>
    <source>
        <strain evidence="3">JCM 32148</strain>
    </source>
</reference>
<dbReference type="Pfam" id="PF13360">
    <property type="entry name" value="PQQ_2"/>
    <property type="match status" value="2"/>
</dbReference>
<sequence>TRLVQRPEPRWRTLLPAFGDLTQVQLGDGALLLTSRGERRPGPETVMLDARTGRIGWRQPGFFQPAAGQLLSLDLTVAAGTVRSVDLATGRVLWSMPAPDYELRYHLRDGLVDRVLLLSNDGTVEVRDPASGALTDRADLDHDTSSQEQRVEVVGELLLTIEGPTSTVAAYDLDGLRRRWQVSLPLASRVESCGPLLCVVGVNGGLRALDPMTGVVRWSAPEPATLIAEQGDRLLVLPDPRAVTRYAVLDAATGRQLLELNVHELLSNEDEGGPLIGIRRRPGGRQIVVALDLAAARVRTLDVITGAAGGCRVGAGRTLVCQRRDGESFGVWRWSR</sequence>
<feature type="non-terminal residue" evidence="2">
    <location>
        <position position="1"/>
    </location>
</feature>
<feature type="domain" description="Pyrrolo-quinoline quinone repeat" evidence="1">
    <location>
        <begin position="41"/>
        <end position="148"/>
    </location>
</feature>
<gene>
    <name evidence="2" type="ORF">ACFQZ8_24100</name>
</gene>
<evidence type="ECO:0000259" key="1">
    <source>
        <dbReference type="Pfam" id="PF13360"/>
    </source>
</evidence>
<protein>
    <submittedName>
        <fullName evidence="2">PQQ-binding-like beta-propeller repeat protein</fullName>
    </submittedName>
</protein>
<feature type="non-terminal residue" evidence="2">
    <location>
        <position position="336"/>
    </location>
</feature>
<dbReference type="EMBL" id="JBHTHM010001697">
    <property type="protein sequence ID" value="MFD0786993.1"/>
    <property type="molecule type" value="Genomic_DNA"/>
</dbReference>